<evidence type="ECO:0000256" key="2">
    <source>
        <dbReference type="SAM" id="MobiDB-lite"/>
    </source>
</evidence>
<feature type="domain" description="Ig-like" evidence="3">
    <location>
        <begin position="4"/>
        <end position="105"/>
    </location>
</feature>
<dbReference type="Gene3D" id="2.60.40.10">
    <property type="entry name" value="Immunoglobulins"/>
    <property type="match status" value="2"/>
</dbReference>
<dbReference type="InterPro" id="IPR036179">
    <property type="entry name" value="Ig-like_dom_sf"/>
</dbReference>
<dbReference type="InterPro" id="IPR007110">
    <property type="entry name" value="Ig-like_dom"/>
</dbReference>
<dbReference type="InterPro" id="IPR003597">
    <property type="entry name" value="Ig_C1-set"/>
</dbReference>
<accession>A0AAW1B7P8</accession>
<comment type="caution">
    <text evidence="4">The sequence shown here is derived from an EMBL/GenBank/DDBJ whole genome shotgun (WGS) entry which is preliminary data.</text>
</comment>
<protein>
    <recommendedName>
        <fullName evidence="3">Ig-like domain-containing protein</fullName>
    </recommendedName>
</protein>
<dbReference type="CDD" id="cd00098">
    <property type="entry name" value="IgC1"/>
    <property type="match status" value="1"/>
</dbReference>
<keyword evidence="1" id="KW-0393">Immunoglobulin domain</keyword>
<keyword evidence="5" id="KW-1185">Reference proteome</keyword>
<dbReference type="PROSITE" id="PS00290">
    <property type="entry name" value="IG_MHC"/>
    <property type="match status" value="1"/>
</dbReference>
<feature type="region of interest" description="Disordered" evidence="2">
    <location>
        <begin position="194"/>
        <end position="214"/>
    </location>
</feature>
<dbReference type="InterPro" id="IPR003006">
    <property type="entry name" value="Ig/MHC_CS"/>
</dbReference>
<dbReference type="PANTHER" id="PTHR23411">
    <property type="entry name" value="TAPASIN"/>
    <property type="match status" value="1"/>
</dbReference>
<evidence type="ECO:0000313" key="4">
    <source>
        <dbReference type="EMBL" id="KAK9398203.1"/>
    </source>
</evidence>
<evidence type="ECO:0000259" key="3">
    <source>
        <dbReference type="PROSITE" id="PS50835"/>
    </source>
</evidence>
<reference evidence="4 5" key="1">
    <citation type="journal article" date="2024" name="Proc. Natl. Acad. Sci. U.S.A.">
        <title>The genetic regulatory architecture and epigenomic basis for age-related changes in rattlesnake venom.</title>
        <authorList>
            <person name="Hogan M.P."/>
            <person name="Holding M.L."/>
            <person name="Nystrom G.S."/>
            <person name="Colston T.J."/>
            <person name="Bartlett D.A."/>
            <person name="Mason A.J."/>
            <person name="Ellsworth S.A."/>
            <person name="Rautsaw R.M."/>
            <person name="Lawrence K.C."/>
            <person name="Strickland J.L."/>
            <person name="He B."/>
            <person name="Fraser P."/>
            <person name="Margres M.J."/>
            <person name="Gilbert D.M."/>
            <person name="Gibbs H.L."/>
            <person name="Parkinson C.L."/>
            <person name="Rokyta D.R."/>
        </authorList>
    </citation>
    <scope>NUCLEOTIDE SEQUENCE [LARGE SCALE GENOMIC DNA]</scope>
    <source>
        <strain evidence="4">DRR0105</strain>
    </source>
</reference>
<dbReference type="AlphaFoldDB" id="A0AAW1B7P8"/>
<dbReference type="InterPro" id="IPR050380">
    <property type="entry name" value="Immune_Resp_Modulators"/>
</dbReference>
<evidence type="ECO:0000256" key="1">
    <source>
        <dbReference type="ARBA" id="ARBA00023319"/>
    </source>
</evidence>
<evidence type="ECO:0000313" key="5">
    <source>
        <dbReference type="Proteomes" id="UP001474421"/>
    </source>
</evidence>
<dbReference type="InterPro" id="IPR013783">
    <property type="entry name" value="Ig-like_fold"/>
</dbReference>
<dbReference type="PROSITE" id="PS50835">
    <property type="entry name" value="IG_LIKE"/>
    <property type="match status" value="2"/>
</dbReference>
<sequence>MQAPSVIISRAPLEISLKSTTALILVCDVSGFSPEEISISWERNNVSLDEKLYDNGIATETANGYSIYSILKISRDEPGGKGGSYSCIVHHPASQTPYAAYEKVPIDFLEPQAPTVELLQSVDQVKDTVMLKCIASNYRPPSVTIKWMGGPQNKKEDTVVRKMADGTYWASSQLTIPISQWQEMDNNSCEVVHQPTNTKQVRKISRKGEMEQQS</sequence>
<dbReference type="SMART" id="SM00407">
    <property type="entry name" value="IGc1"/>
    <property type="match status" value="2"/>
</dbReference>
<feature type="domain" description="Ig-like" evidence="3">
    <location>
        <begin position="114"/>
        <end position="205"/>
    </location>
</feature>
<dbReference type="SUPFAM" id="SSF48726">
    <property type="entry name" value="Immunoglobulin"/>
    <property type="match status" value="2"/>
</dbReference>
<organism evidence="4 5">
    <name type="scientific">Crotalus adamanteus</name>
    <name type="common">Eastern diamondback rattlesnake</name>
    <dbReference type="NCBI Taxonomy" id="8729"/>
    <lineage>
        <taxon>Eukaryota</taxon>
        <taxon>Metazoa</taxon>
        <taxon>Chordata</taxon>
        <taxon>Craniata</taxon>
        <taxon>Vertebrata</taxon>
        <taxon>Euteleostomi</taxon>
        <taxon>Lepidosauria</taxon>
        <taxon>Squamata</taxon>
        <taxon>Bifurcata</taxon>
        <taxon>Unidentata</taxon>
        <taxon>Episquamata</taxon>
        <taxon>Toxicofera</taxon>
        <taxon>Serpentes</taxon>
        <taxon>Colubroidea</taxon>
        <taxon>Viperidae</taxon>
        <taxon>Crotalinae</taxon>
        <taxon>Crotalus</taxon>
    </lineage>
</organism>
<proteinExistence type="predicted"/>
<gene>
    <name evidence="4" type="ORF">NXF25_021564</name>
</gene>
<dbReference type="Proteomes" id="UP001474421">
    <property type="component" value="Unassembled WGS sequence"/>
</dbReference>
<name>A0AAW1B7P8_CROAD</name>
<dbReference type="EMBL" id="JAOTOJ010000008">
    <property type="protein sequence ID" value="KAK9398203.1"/>
    <property type="molecule type" value="Genomic_DNA"/>
</dbReference>
<dbReference type="Pfam" id="PF07654">
    <property type="entry name" value="C1-set"/>
    <property type="match status" value="2"/>
</dbReference>